<name>A0A251SNW6_HELAN</name>
<evidence type="ECO:0000313" key="1">
    <source>
        <dbReference type="EMBL" id="OTG00545.1"/>
    </source>
</evidence>
<organism evidence="1 2">
    <name type="scientific">Helianthus annuus</name>
    <name type="common">Common sunflower</name>
    <dbReference type="NCBI Taxonomy" id="4232"/>
    <lineage>
        <taxon>Eukaryota</taxon>
        <taxon>Viridiplantae</taxon>
        <taxon>Streptophyta</taxon>
        <taxon>Embryophyta</taxon>
        <taxon>Tracheophyta</taxon>
        <taxon>Spermatophyta</taxon>
        <taxon>Magnoliopsida</taxon>
        <taxon>eudicotyledons</taxon>
        <taxon>Gunneridae</taxon>
        <taxon>Pentapetalae</taxon>
        <taxon>asterids</taxon>
        <taxon>campanulids</taxon>
        <taxon>Asterales</taxon>
        <taxon>Asteraceae</taxon>
        <taxon>Asteroideae</taxon>
        <taxon>Heliantheae alliance</taxon>
        <taxon>Heliantheae</taxon>
        <taxon>Helianthus</taxon>
    </lineage>
</organism>
<evidence type="ECO:0000313" key="2">
    <source>
        <dbReference type="Proteomes" id="UP000215914"/>
    </source>
</evidence>
<proteinExistence type="predicted"/>
<reference evidence="2" key="1">
    <citation type="journal article" date="2017" name="Nature">
        <title>The sunflower genome provides insights into oil metabolism, flowering and Asterid evolution.</title>
        <authorList>
            <person name="Badouin H."/>
            <person name="Gouzy J."/>
            <person name="Grassa C.J."/>
            <person name="Murat F."/>
            <person name="Staton S.E."/>
            <person name="Cottret L."/>
            <person name="Lelandais-Briere C."/>
            <person name="Owens G.L."/>
            <person name="Carrere S."/>
            <person name="Mayjonade B."/>
            <person name="Legrand L."/>
            <person name="Gill N."/>
            <person name="Kane N.C."/>
            <person name="Bowers J.E."/>
            <person name="Hubner S."/>
            <person name="Bellec A."/>
            <person name="Berard A."/>
            <person name="Berges H."/>
            <person name="Blanchet N."/>
            <person name="Boniface M.C."/>
            <person name="Brunel D."/>
            <person name="Catrice O."/>
            <person name="Chaidir N."/>
            <person name="Claudel C."/>
            <person name="Donnadieu C."/>
            <person name="Faraut T."/>
            <person name="Fievet G."/>
            <person name="Helmstetter N."/>
            <person name="King M."/>
            <person name="Knapp S.J."/>
            <person name="Lai Z."/>
            <person name="Le Paslier M.C."/>
            <person name="Lippi Y."/>
            <person name="Lorenzon L."/>
            <person name="Mandel J.R."/>
            <person name="Marage G."/>
            <person name="Marchand G."/>
            <person name="Marquand E."/>
            <person name="Bret-Mestries E."/>
            <person name="Morien E."/>
            <person name="Nambeesan S."/>
            <person name="Nguyen T."/>
            <person name="Pegot-Espagnet P."/>
            <person name="Pouilly N."/>
            <person name="Raftis F."/>
            <person name="Sallet E."/>
            <person name="Schiex T."/>
            <person name="Thomas J."/>
            <person name="Vandecasteele C."/>
            <person name="Vares D."/>
            <person name="Vear F."/>
            <person name="Vautrin S."/>
            <person name="Crespi M."/>
            <person name="Mangin B."/>
            <person name="Burke J.M."/>
            <person name="Salse J."/>
            <person name="Munos S."/>
            <person name="Vincourt P."/>
            <person name="Rieseberg L.H."/>
            <person name="Langlade N.B."/>
        </authorList>
    </citation>
    <scope>NUCLEOTIDE SEQUENCE [LARGE SCALE GENOMIC DNA]</scope>
    <source>
        <strain evidence="2">cv. SF193</strain>
    </source>
</reference>
<sequence>MFRFHFYHIIVMVNRGYVMCKLHKIFFLGSLCSKLINISPNLVWCVHVNQSYFIF</sequence>
<accession>A0A251SNW6</accession>
<dbReference type="EMBL" id="CM007902">
    <property type="protein sequence ID" value="OTG00545.1"/>
    <property type="molecule type" value="Genomic_DNA"/>
</dbReference>
<protein>
    <submittedName>
        <fullName evidence="1">Uncharacterized protein</fullName>
    </submittedName>
</protein>
<dbReference type="Proteomes" id="UP000215914">
    <property type="component" value="Chromosome 13"/>
</dbReference>
<dbReference type="AlphaFoldDB" id="A0A251SNW6"/>
<dbReference type="InParanoid" id="A0A251SNW6"/>
<keyword evidence="2" id="KW-1185">Reference proteome</keyword>
<gene>
    <name evidence="1" type="ORF">HannXRQ_Chr13g0392241</name>
</gene>